<organism evidence="1 2">
    <name type="scientific">Papilio machaon</name>
    <name type="common">Old World swallowtail butterfly</name>
    <dbReference type="NCBI Taxonomy" id="76193"/>
    <lineage>
        <taxon>Eukaryota</taxon>
        <taxon>Metazoa</taxon>
        <taxon>Ecdysozoa</taxon>
        <taxon>Arthropoda</taxon>
        <taxon>Hexapoda</taxon>
        <taxon>Insecta</taxon>
        <taxon>Pterygota</taxon>
        <taxon>Neoptera</taxon>
        <taxon>Endopterygota</taxon>
        <taxon>Lepidoptera</taxon>
        <taxon>Glossata</taxon>
        <taxon>Ditrysia</taxon>
        <taxon>Papilionoidea</taxon>
        <taxon>Papilionidae</taxon>
        <taxon>Papilioninae</taxon>
        <taxon>Papilio</taxon>
    </lineage>
</organism>
<dbReference type="InParanoid" id="A0A194R889"/>
<name>A0A194R889_PAPMA</name>
<protein>
    <submittedName>
        <fullName evidence="1">Uncharacterized protein</fullName>
    </submittedName>
</protein>
<reference evidence="1 2" key="1">
    <citation type="journal article" date="2015" name="Nat. Commun.">
        <title>Outbred genome sequencing and CRISPR/Cas9 gene editing in butterflies.</title>
        <authorList>
            <person name="Li X."/>
            <person name="Fan D."/>
            <person name="Zhang W."/>
            <person name="Liu G."/>
            <person name="Zhang L."/>
            <person name="Zhao L."/>
            <person name="Fang X."/>
            <person name="Chen L."/>
            <person name="Dong Y."/>
            <person name="Chen Y."/>
            <person name="Ding Y."/>
            <person name="Zhao R."/>
            <person name="Feng M."/>
            <person name="Zhu Y."/>
            <person name="Feng Y."/>
            <person name="Jiang X."/>
            <person name="Zhu D."/>
            <person name="Xiang H."/>
            <person name="Feng X."/>
            <person name="Li S."/>
            <person name="Wang J."/>
            <person name="Zhang G."/>
            <person name="Kronforst M.R."/>
            <person name="Wang W."/>
        </authorList>
    </citation>
    <scope>NUCLEOTIDE SEQUENCE [LARGE SCALE GENOMIC DNA]</scope>
    <source>
        <strain evidence="1">Ya'a_city_454_Pm</strain>
        <tissue evidence="1">Whole body</tissue>
    </source>
</reference>
<dbReference type="EMBL" id="KQ460615">
    <property type="protein sequence ID" value="KPJ13719.1"/>
    <property type="molecule type" value="Genomic_DNA"/>
</dbReference>
<evidence type="ECO:0000313" key="1">
    <source>
        <dbReference type="EMBL" id="KPJ13719.1"/>
    </source>
</evidence>
<accession>A0A194R889</accession>
<evidence type="ECO:0000313" key="2">
    <source>
        <dbReference type="Proteomes" id="UP000053240"/>
    </source>
</evidence>
<dbReference type="Proteomes" id="UP000053240">
    <property type="component" value="Unassembled WGS sequence"/>
</dbReference>
<keyword evidence="2" id="KW-1185">Reference proteome</keyword>
<gene>
    <name evidence="1" type="ORF">RR48_10903</name>
</gene>
<sequence>MHLLRVAPAPNAPTFGENQNIGRVSVRLTRKARGLDVASPTRCRYCIVGLVGAKVRYDRLVKVSSLGSKCS</sequence>
<proteinExistence type="predicted"/>
<dbReference type="AlphaFoldDB" id="A0A194R889"/>